<name>A0A8T0GNX8_CERPU</name>
<gene>
    <name evidence="1" type="ORF">KC19_10G142200</name>
</gene>
<protein>
    <submittedName>
        <fullName evidence="1">Uncharacterized protein</fullName>
    </submittedName>
</protein>
<comment type="caution">
    <text evidence="1">The sequence shown here is derived from an EMBL/GenBank/DDBJ whole genome shotgun (WGS) entry which is preliminary data.</text>
</comment>
<evidence type="ECO:0000313" key="2">
    <source>
        <dbReference type="Proteomes" id="UP000822688"/>
    </source>
</evidence>
<sequence>MTAQVLALALLVHDAPPPNNIIPSLPSFLPSLHCIALHCIACSPLHPSAHSLSPSPPHSTNNQSPNPYLPASHTTTALFLISQLTYNSLLFTQFHLLNPKPSVWISYGGRASAFSHNG</sequence>
<accession>A0A8T0GNX8</accession>
<proteinExistence type="predicted"/>
<dbReference type="AlphaFoldDB" id="A0A8T0GNX8"/>
<evidence type="ECO:0000313" key="1">
    <source>
        <dbReference type="EMBL" id="KAG0559959.1"/>
    </source>
</evidence>
<reference evidence="1" key="1">
    <citation type="submission" date="2020-06" db="EMBL/GenBank/DDBJ databases">
        <title>WGS assembly of Ceratodon purpureus strain R40.</title>
        <authorList>
            <person name="Carey S.B."/>
            <person name="Jenkins J."/>
            <person name="Shu S."/>
            <person name="Lovell J.T."/>
            <person name="Sreedasyam A."/>
            <person name="Maumus F."/>
            <person name="Tiley G.P."/>
            <person name="Fernandez-Pozo N."/>
            <person name="Barry K."/>
            <person name="Chen C."/>
            <person name="Wang M."/>
            <person name="Lipzen A."/>
            <person name="Daum C."/>
            <person name="Saski C.A."/>
            <person name="Payton A.C."/>
            <person name="Mcbreen J.C."/>
            <person name="Conrad R.E."/>
            <person name="Kollar L.M."/>
            <person name="Olsson S."/>
            <person name="Huttunen S."/>
            <person name="Landis J.B."/>
            <person name="Wickett N.J."/>
            <person name="Johnson M.G."/>
            <person name="Rensing S.A."/>
            <person name="Grimwood J."/>
            <person name="Schmutz J."/>
            <person name="Mcdaniel S.F."/>
        </authorList>
    </citation>
    <scope>NUCLEOTIDE SEQUENCE</scope>
    <source>
        <strain evidence="1">R40</strain>
    </source>
</reference>
<dbReference type="Proteomes" id="UP000822688">
    <property type="component" value="Chromosome 10"/>
</dbReference>
<keyword evidence="2" id="KW-1185">Reference proteome</keyword>
<dbReference type="EMBL" id="CM026431">
    <property type="protein sequence ID" value="KAG0559959.1"/>
    <property type="molecule type" value="Genomic_DNA"/>
</dbReference>
<organism evidence="1 2">
    <name type="scientific">Ceratodon purpureus</name>
    <name type="common">Fire moss</name>
    <name type="synonym">Dicranum purpureum</name>
    <dbReference type="NCBI Taxonomy" id="3225"/>
    <lineage>
        <taxon>Eukaryota</taxon>
        <taxon>Viridiplantae</taxon>
        <taxon>Streptophyta</taxon>
        <taxon>Embryophyta</taxon>
        <taxon>Bryophyta</taxon>
        <taxon>Bryophytina</taxon>
        <taxon>Bryopsida</taxon>
        <taxon>Dicranidae</taxon>
        <taxon>Pseudoditrichales</taxon>
        <taxon>Ditrichaceae</taxon>
        <taxon>Ceratodon</taxon>
    </lineage>
</organism>